<sequence length="159" mass="17157">MAETADERTKTVPVGDDGTPMTTWQVWLRRLCLFVIVWAVAELLLGAALWGGYLFGRMVLGAEPSVLAEPVVGAMSMAGACLNLIIGFLGLRGARNPRKITLFFWITFIDAMLTAWALASSVSTGSCDLTSLVSGLFVIALAVCTWQVRGQTGYFDVHP</sequence>
<dbReference type="RefSeq" id="WP_186939564.1">
    <property type="nucleotide sequence ID" value="NZ_JACOOA010000008.1"/>
</dbReference>
<gene>
    <name evidence="2" type="ORF">H8S61_15085</name>
</gene>
<accession>A0ABR7BV99</accession>
<reference evidence="2 3" key="1">
    <citation type="submission" date="2020-08" db="EMBL/GenBank/DDBJ databases">
        <title>Genome public.</title>
        <authorList>
            <person name="Liu C."/>
            <person name="Sun Q."/>
        </authorList>
    </citation>
    <scope>NUCLEOTIDE SEQUENCE [LARGE SCALE GENOMIC DNA]</scope>
    <source>
        <strain evidence="2 3">NSJ-70</strain>
    </source>
</reference>
<evidence type="ECO:0000313" key="3">
    <source>
        <dbReference type="Proteomes" id="UP000622448"/>
    </source>
</evidence>
<proteinExistence type="predicted"/>
<dbReference type="EMBL" id="JACOOA010000008">
    <property type="protein sequence ID" value="MBC5585512.1"/>
    <property type="molecule type" value="Genomic_DNA"/>
</dbReference>
<feature type="transmembrane region" description="Helical" evidence="1">
    <location>
        <begin position="31"/>
        <end position="51"/>
    </location>
</feature>
<feature type="transmembrane region" description="Helical" evidence="1">
    <location>
        <begin position="129"/>
        <end position="148"/>
    </location>
</feature>
<evidence type="ECO:0000256" key="1">
    <source>
        <dbReference type="SAM" id="Phobius"/>
    </source>
</evidence>
<protein>
    <recommendedName>
        <fullName evidence="4">Integral membrane protein</fullName>
    </recommendedName>
</protein>
<name>A0ABR7BV99_9ACTN</name>
<dbReference type="Proteomes" id="UP000622448">
    <property type="component" value="Unassembled WGS sequence"/>
</dbReference>
<comment type="caution">
    <text evidence="2">The sequence shown here is derived from an EMBL/GenBank/DDBJ whole genome shotgun (WGS) entry which is preliminary data.</text>
</comment>
<organism evidence="2 3">
    <name type="scientific">Eggerthella hominis</name>
    <dbReference type="NCBI Taxonomy" id="2763043"/>
    <lineage>
        <taxon>Bacteria</taxon>
        <taxon>Bacillati</taxon>
        <taxon>Actinomycetota</taxon>
        <taxon>Coriobacteriia</taxon>
        <taxon>Eggerthellales</taxon>
        <taxon>Eggerthellaceae</taxon>
        <taxon>Eggerthella</taxon>
    </lineage>
</organism>
<keyword evidence="1" id="KW-0472">Membrane</keyword>
<evidence type="ECO:0000313" key="2">
    <source>
        <dbReference type="EMBL" id="MBC5585512.1"/>
    </source>
</evidence>
<evidence type="ECO:0008006" key="4">
    <source>
        <dbReference type="Google" id="ProtNLM"/>
    </source>
</evidence>
<keyword evidence="1" id="KW-1133">Transmembrane helix</keyword>
<feature type="transmembrane region" description="Helical" evidence="1">
    <location>
        <begin position="71"/>
        <end position="91"/>
    </location>
</feature>
<feature type="transmembrane region" description="Helical" evidence="1">
    <location>
        <begin position="103"/>
        <end position="123"/>
    </location>
</feature>
<keyword evidence="1" id="KW-0812">Transmembrane</keyword>
<keyword evidence="3" id="KW-1185">Reference proteome</keyword>